<organism evidence="12 13">
    <name type="scientific">Heyndrickxia vini</name>
    <dbReference type="NCBI Taxonomy" id="1476025"/>
    <lineage>
        <taxon>Bacteria</taxon>
        <taxon>Bacillati</taxon>
        <taxon>Bacillota</taxon>
        <taxon>Bacilli</taxon>
        <taxon>Bacillales</taxon>
        <taxon>Bacillaceae</taxon>
        <taxon>Heyndrickxia</taxon>
    </lineage>
</organism>
<comment type="subcellular location">
    <subcellularLocation>
        <location evidence="11">Cell membrane</location>
        <topology evidence="11">Multi-pass membrane protein</topology>
    </subcellularLocation>
    <subcellularLocation>
        <location evidence="1">Membrane</location>
        <topology evidence="1">Multi-pass membrane protein</topology>
    </subcellularLocation>
</comment>
<keyword evidence="13" id="KW-1185">Reference proteome</keyword>
<feature type="binding site" description="axial binding residue" evidence="11">
    <location>
        <position position="276"/>
    </location>
    <ligand>
        <name>heme</name>
        <dbReference type="ChEBI" id="CHEBI:30413"/>
    </ligand>
    <ligandPart>
        <name>Fe</name>
        <dbReference type="ChEBI" id="CHEBI:18248"/>
    </ligandPart>
</feature>
<keyword evidence="9 11" id="KW-0472">Membrane</keyword>
<feature type="transmembrane region" description="Helical" evidence="11">
    <location>
        <begin position="92"/>
        <end position="114"/>
    </location>
</feature>
<keyword evidence="5 11" id="KW-1133">Transmembrane helix</keyword>
<dbReference type="PANTHER" id="PTHR35457:SF1">
    <property type="entry name" value="HEME A SYNTHASE"/>
    <property type="match status" value="1"/>
</dbReference>
<evidence type="ECO:0000256" key="2">
    <source>
        <dbReference type="ARBA" id="ARBA00022475"/>
    </source>
</evidence>
<evidence type="ECO:0000256" key="1">
    <source>
        <dbReference type="ARBA" id="ARBA00004141"/>
    </source>
</evidence>
<comment type="subunit">
    <text evidence="11">Interacts with CtaB.</text>
</comment>
<feature type="transmembrane region" description="Helical" evidence="11">
    <location>
        <begin position="271"/>
        <end position="292"/>
    </location>
</feature>
<accession>A0ABX7DYL7</accession>
<dbReference type="InterPro" id="IPR023755">
    <property type="entry name" value="HemeA_Synthase_type1"/>
</dbReference>
<keyword evidence="3 11" id="KW-0812">Transmembrane</keyword>
<evidence type="ECO:0000256" key="8">
    <source>
        <dbReference type="ARBA" id="ARBA00023133"/>
    </source>
</evidence>
<evidence type="ECO:0000256" key="3">
    <source>
        <dbReference type="ARBA" id="ARBA00022692"/>
    </source>
</evidence>
<gene>
    <name evidence="11" type="primary">ctaA</name>
    <name evidence="12" type="ORF">I5776_13400</name>
</gene>
<evidence type="ECO:0000256" key="6">
    <source>
        <dbReference type="ARBA" id="ARBA00023002"/>
    </source>
</evidence>
<name>A0ABX7DYL7_9BACI</name>
<dbReference type="HAMAP" id="MF_01664">
    <property type="entry name" value="HemeA_synth_type1"/>
    <property type="match status" value="1"/>
</dbReference>
<evidence type="ECO:0000313" key="13">
    <source>
        <dbReference type="Proteomes" id="UP000595691"/>
    </source>
</evidence>
<feature type="transmembrane region" description="Helical" evidence="11">
    <location>
        <begin position="7"/>
        <end position="26"/>
    </location>
</feature>
<feature type="transmembrane region" description="Helical" evidence="11">
    <location>
        <begin position="163"/>
        <end position="184"/>
    </location>
</feature>
<evidence type="ECO:0000313" key="12">
    <source>
        <dbReference type="EMBL" id="QQZ08074.1"/>
    </source>
</evidence>
<protein>
    <recommendedName>
        <fullName evidence="11">Heme A synthase</fullName>
        <shortName evidence="11">HAS</shortName>
        <ecNumber evidence="11">1.17.99.9</ecNumber>
    </recommendedName>
    <alternativeName>
        <fullName evidence="11">Cytochrome aa3-controlling protein</fullName>
    </alternativeName>
</protein>
<dbReference type="RefSeq" id="WP_202776900.1">
    <property type="nucleotide sequence ID" value="NZ_CP065425.1"/>
</dbReference>
<comment type="similarity">
    <text evidence="11">Belongs to the COX15/CtaA family. Type 1 subfamily.</text>
</comment>
<feature type="transmembrane region" description="Helical" evidence="11">
    <location>
        <begin position="120"/>
        <end position="142"/>
    </location>
</feature>
<keyword evidence="6 11" id="KW-0560">Oxidoreductase</keyword>
<evidence type="ECO:0000256" key="11">
    <source>
        <dbReference type="HAMAP-Rule" id="MF_01664"/>
    </source>
</evidence>
<dbReference type="InterPro" id="IPR050450">
    <property type="entry name" value="COX15/CtaA_HemeA_synthase"/>
</dbReference>
<keyword evidence="4 11" id="KW-0479">Metal-binding</keyword>
<reference evidence="12 13" key="1">
    <citation type="submission" date="2020-11" db="EMBL/GenBank/DDBJ databases">
        <title>Taxonomic evaluation of the Bacillus sporothermodurans group of bacteria based on whole genome sequences.</title>
        <authorList>
            <person name="Fiedler G."/>
            <person name="Herbstmann A.-D."/>
            <person name="Doll E."/>
            <person name="Wenning M."/>
            <person name="Brinks E."/>
            <person name="Kabisch J."/>
            <person name="Breitenwieser F."/>
            <person name="Lappann M."/>
            <person name="Boehnlein C."/>
            <person name="Franz C."/>
        </authorList>
    </citation>
    <scope>NUCLEOTIDE SEQUENCE [LARGE SCALE GENOMIC DNA]</scope>
    <source>
        <strain evidence="12 13">JCM 19841</strain>
    </source>
</reference>
<proteinExistence type="inferred from homology"/>
<keyword evidence="7 11" id="KW-0408">Iron</keyword>
<keyword evidence="8 11" id="KW-0350">Heme biosynthesis</keyword>
<sequence>MRRGLKWLAILTTLGMLFVLIGGALVTKTDSGMGCGRSWPLCHGQLLPSHITMKTLIELAHRFVSGGVGILLLILSVWSWKAIGHKRETKFLVILSLFFLILQALIGAAAVVWGQSSFVLALHFGISLISFASVFLLTLLIFEVDQKFDASKVVFDKRMKFHIIGVTIYSYIVVYTGALVRHTLSSLACRDWPFCLNDSISLPTNMYQWVQMGHRFAAGIIFLWIAYITYLSFKNYRNQPVIYKGWFIAFILVCLQVIAGALIIVTRLNLYIALAHALFISCLFGLLSYYLLLIGRSNKNME</sequence>
<evidence type="ECO:0000256" key="10">
    <source>
        <dbReference type="ARBA" id="ARBA00023157"/>
    </source>
</evidence>
<evidence type="ECO:0000256" key="5">
    <source>
        <dbReference type="ARBA" id="ARBA00022989"/>
    </source>
</evidence>
<feature type="transmembrane region" description="Helical" evidence="11">
    <location>
        <begin position="216"/>
        <end position="233"/>
    </location>
</feature>
<dbReference type="InterPro" id="IPR003780">
    <property type="entry name" value="COX15/CtaA_fam"/>
</dbReference>
<keyword evidence="10" id="KW-1015">Disulfide bond</keyword>
<dbReference type="EC" id="1.17.99.9" evidence="11"/>
<comment type="pathway">
    <text evidence="11">Porphyrin-containing compound metabolism; heme A biosynthesis; heme A from heme O: step 1/1.</text>
</comment>
<dbReference type="Pfam" id="PF02628">
    <property type="entry name" value="COX15-CtaA"/>
    <property type="match status" value="1"/>
</dbReference>
<comment type="catalytic activity">
    <reaction evidence="11">
        <text>Fe(II)-heme o + 2 A + H2O = Fe(II)-heme a + 2 AH2</text>
        <dbReference type="Rhea" id="RHEA:63388"/>
        <dbReference type="ChEBI" id="CHEBI:13193"/>
        <dbReference type="ChEBI" id="CHEBI:15377"/>
        <dbReference type="ChEBI" id="CHEBI:17499"/>
        <dbReference type="ChEBI" id="CHEBI:60530"/>
        <dbReference type="ChEBI" id="CHEBI:61715"/>
        <dbReference type="EC" id="1.17.99.9"/>
    </reaction>
</comment>
<feature type="transmembrane region" description="Helical" evidence="11">
    <location>
        <begin position="59"/>
        <end position="80"/>
    </location>
</feature>
<feature type="transmembrane region" description="Helical" evidence="11">
    <location>
        <begin position="245"/>
        <end position="265"/>
    </location>
</feature>
<dbReference type="Proteomes" id="UP000595691">
    <property type="component" value="Chromosome"/>
</dbReference>
<evidence type="ECO:0000256" key="4">
    <source>
        <dbReference type="ARBA" id="ARBA00022723"/>
    </source>
</evidence>
<comment type="function">
    <text evidence="11">Catalyzes the conversion of heme O to heme A by two successive hydroxylations of the methyl group at C8. The first hydroxylation forms heme I, the second hydroxylation results in an unstable dihydroxymethyl group, which spontaneously dehydrates, resulting in the formyl group of heme A.</text>
</comment>
<evidence type="ECO:0000256" key="7">
    <source>
        <dbReference type="ARBA" id="ARBA00023004"/>
    </source>
</evidence>
<comment type="cofactor">
    <cofactor evidence="11">
        <name>heme b</name>
        <dbReference type="ChEBI" id="CHEBI:60344"/>
    </cofactor>
</comment>
<evidence type="ECO:0000256" key="9">
    <source>
        <dbReference type="ARBA" id="ARBA00023136"/>
    </source>
</evidence>
<feature type="binding site" description="axial binding residue" evidence="11">
    <location>
        <position position="214"/>
    </location>
    <ligand>
        <name>heme</name>
        <dbReference type="ChEBI" id="CHEBI:30413"/>
    </ligand>
    <ligandPart>
        <name>Fe</name>
        <dbReference type="ChEBI" id="CHEBI:18248"/>
    </ligandPart>
</feature>
<dbReference type="EMBL" id="CP065425">
    <property type="protein sequence ID" value="QQZ08074.1"/>
    <property type="molecule type" value="Genomic_DNA"/>
</dbReference>
<dbReference type="PANTHER" id="PTHR35457">
    <property type="entry name" value="HEME A SYNTHASE"/>
    <property type="match status" value="1"/>
</dbReference>
<keyword evidence="2 11" id="KW-1003">Cell membrane</keyword>